<dbReference type="Proteomes" id="UP000003477">
    <property type="component" value="Unassembled WGS sequence"/>
</dbReference>
<dbReference type="PATRIC" id="fig|423471.3.peg.4351"/>
<dbReference type="GeneID" id="88768043"/>
<dbReference type="AlphaFoldDB" id="G5JB35"/>
<sequence>MKNYQKIAIVLLSISLTGLLGKSSSTGSAANQSFQGWFLNLIQDEGKRTPQPPVQTSAISRFFSQVNDKSKENCEPKTSEPDFLVIAGGASPESNEIALEKNVLYFQRTLKNMGFQSPSTSIFFANGNNGEASIRYLDPQRRERFKVPNIPSLDGSASLKNVNNWIDKNNQNKVTKKPIFIYFTGHGILNERNSDNNALMLWNNTPVTVAKLSNTLNKLPQDSHIVTMMAQCFSGSFANYIYENGDPNKPLTKQTRCGFFATIKTLPSVGCTPEVNEADYKDYSSSFFAGLSGVSRMGQKVDSADYNKDGRVSYSEAHGFAKVDEKTTDLPVSTSEVLLQQKASEEDINQLLNTPIIDLEKLANPQQKYVLNSLVKLLGFDEQKSYLETLENINPYQKTTQVEQAYRIRLLMELLNVRMEQKIRQSNNQEEIAILERLIDCESSSWK</sequence>
<feature type="signal peptide" evidence="1">
    <location>
        <begin position="1"/>
        <end position="29"/>
    </location>
</feature>
<dbReference type="Gene3D" id="3.40.50.1460">
    <property type="match status" value="1"/>
</dbReference>
<evidence type="ECO:0000256" key="1">
    <source>
        <dbReference type="SAM" id="SignalP"/>
    </source>
</evidence>
<name>G5JB35_CROWT</name>
<reference evidence="2 3" key="1">
    <citation type="journal article" date="2011" name="Front. Microbiol.">
        <title>Two Strains of Crocosphaera watsonii with Highly Conserved Genomes are Distinguished by Strain-Specific Features.</title>
        <authorList>
            <person name="Bench S.R."/>
            <person name="Ilikchyan I.N."/>
            <person name="Tripp H.J."/>
            <person name="Zehr J.P."/>
        </authorList>
    </citation>
    <scope>NUCLEOTIDE SEQUENCE [LARGE SCALE GENOMIC DNA]</scope>
    <source>
        <strain evidence="2 3">WH 0003</strain>
    </source>
</reference>
<evidence type="ECO:0000313" key="3">
    <source>
        <dbReference type="Proteomes" id="UP000003477"/>
    </source>
</evidence>
<dbReference type="EMBL" id="AESD01000700">
    <property type="protein sequence ID" value="EHJ10601.1"/>
    <property type="molecule type" value="Genomic_DNA"/>
</dbReference>
<feature type="chain" id="PRO_5003479255" description="Caspase domain-containing protein" evidence="1">
    <location>
        <begin position="30"/>
        <end position="447"/>
    </location>
</feature>
<protein>
    <recommendedName>
        <fullName evidence="4">Caspase domain-containing protein</fullName>
    </recommendedName>
</protein>
<gene>
    <name evidence="2" type="ORF">CWATWH0003_4647</name>
</gene>
<comment type="caution">
    <text evidence="2">The sequence shown here is derived from an EMBL/GenBank/DDBJ whole genome shotgun (WGS) entry which is preliminary data.</text>
</comment>
<organism evidence="2 3">
    <name type="scientific">Crocosphaera watsonii WH 0003</name>
    <dbReference type="NCBI Taxonomy" id="423471"/>
    <lineage>
        <taxon>Bacteria</taxon>
        <taxon>Bacillati</taxon>
        <taxon>Cyanobacteriota</taxon>
        <taxon>Cyanophyceae</taxon>
        <taxon>Oscillatoriophycideae</taxon>
        <taxon>Chroococcales</taxon>
        <taxon>Aphanothecaceae</taxon>
        <taxon>Crocosphaera</taxon>
    </lineage>
</organism>
<accession>G5JB35</accession>
<proteinExistence type="predicted"/>
<evidence type="ECO:0000313" key="2">
    <source>
        <dbReference type="EMBL" id="EHJ10601.1"/>
    </source>
</evidence>
<evidence type="ECO:0008006" key="4">
    <source>
        <dbReference type="Google" id="ProtNLM"/>
    </source>
</evidence>
<keyword evidence="1" id="KW-0732">Signal</keyword>
<dbReference type="RefSeq" id="WP_007312496.1">
    <property type="nucleotide sequence ID" value="NZ_AESD01000700.1"/>
</dbReference>